<comment type="similarity">
    <text evidence="1">Belongs to the peptidase C14B family.</text>
</comment>
<dbReference type="OMA" id="KMVTMFS"/>
<dbReference type="HOGENOM" id="CLU_029389_3_0_1"/>
<feature type="domain" description="Peptidase C14 caspase" evidence="2">
    <location>
        <begin position="4"/>
        <end position="305"/>
    </location>
</feature>
<gene>
    <name evidence="3" type="ORF">PV10_02840</name>
</gene>
<dbReference type="PANTHER" id="PTHR48104">
    <property type="entry name" value="METACASPASE-4"/>
    <property type="match status" value="1"/>
</dbReference>
<dbReference type="InterPro" id="IPR050452">
    <property type="entry name" value="Metacaspase"/>
</dbReference>
<evidence type="ECO:0000259" key="2">
    <source>
        <dbReference type="Pfam" id="PF00656"/>
    </source>
</evidence>
<dbReference type="AlphaFoldDB" id="A0A0D2A857"/>
<protein>
    <recommendedName>
        <fullName evidence="2">Peptidase C14 caspase domain-containing protein</fullName>
    </recommendedName>
</protein>
<dbReference type="GO" id="GO:0006508">
    <property type="term" value="P:proteolysis"/>
    <property type="evidence" value="ECO:0007669"/>
    <property type="project" value="InterPro"/>
</dbReference>
<evidence type="ECO:0000313" key="3">
    <source>
        <dbReference type="EMBL" id="KIV95158.1"/>
    </source>
</evidence>
<dbReference type="InterPro" id="IPR011600">
    <property type="entry name" value="Pept_C14_caspase"/>
</dbReference>
<dbReference type="GO" id="GO:0004197">
    <property type="term" value="F:cysteine-type endopeptidase activity"/>
    <property type="evidence" value="ECO:0007669"/>
    <property type="project" value="InterPro"/>
</dbReference>
<dbReference type="Proteomes" id="UP000054302">
    <property type="component" value="Unassembled WGS sequence"/>
</dbReference>
<dbReference type="PANTHER" id="PTHR48104:SF30">
    <property type="entry name" value="METACASPASE-1"/>
    <property type="match status" value="1"/>
</dbReference>
<proteinExistence type="inferred from homology"/>
<keyword evidence="4" id="KW-1185">Reference proteome</keyword>
<dbReference type="RefSeq" id="XP_016226732.1">
    <property type="nucleotide sequence ID" value="XM_016367214.1"/>
</dbReference>
<name>A0A0D2A857_EXOME</name>
<dbReference type="OrthoDB" id="3223806at2759"/>
<evidence type="ECO:0000256" key="1">
    <source>
        <dbReference type="ARBA" id="ARBA00009005"/>
    </source>
</evidence>
<dbReference type="Gene3D" id="3.40.50.12660">
    <property type="match status" value="2"/>
</dbReference>
<dbReference type="GeneID" id="27320685"/>
<dbReference type="VEuPathDB" id="FungiDB:PV10_02840"/>
<evidence type="ECO:0000313" key="4">
    <source>
        <dbReference type="Proteomes" id="UP000054302"/>
    </source>
</evidence>
<organism evidence="3 4">
    <name type="scientific">Exophiala mesophila</name>
    <name type="common">Black yeast-like fungus</name>
    <dbReference type="NCBI Taxonomy" id="212818"/>
    <lineage>
        <taxon>Eukaryota</taxon>
        <taxon>Fungi</taxon>
        <taxon>Dikarya</taxon>
        <taxon>Ascomycota</taxon>
        <taxon>Pezizomycotina</taxon>
        <taxon>Eurotiomycetes</taxon>
        <taxon>Chaetothyriomycetidae</taxon>
        <taxon>Chaetothyriales</taxon>
        <taxon>Herpotrichiellaceae</taxon>
        <taxon>Exophiala</taxon>
    </lineage>
</organism>
<dbReference type="GO" id="GO:0005737">
    <property type="term" value="C:cytoplasm"/>
    <property type="evidence" value="ECO:0007669"/>
    <property type="project" value="TreeGrafter"/>
</dbReference>
<reference evidence="3 4" key="1">
    <citation type="submission" date="2015-01" db="EMBL/GenBank/DDBJ databases">
        <title>The Genome Sequence of Exophiala mesophila CBS40295.</title>
        <authorList>
            <consortium name="The Broad Institute Genomics Platform"/>
            <person name="Cuomo C."/>
            <person name="de Hoog S."/>
            <person name="Gorbushina A."/>
            <person name="Stielow B."/>
            <person name="Teixiera M."/>
            <person name="Abouelleil A."/>
            <person name="Chapman S.B."/>
            <person name="Priest M."/>
            <person name="Young S.K."/>
            <person name="Wortman J."/>
            <person name="Nusbaum C."/>
            <person name="Birren B."/>
        </authorList>
    </citation>
    <scope>NUCLEOTIDE SEQUENCE [LARGE SCALE GENOMIC DNA]</scope>
    <source>
        <strain evidence="3 4">CBS 40295</strain>
    </source>
</reference>
<dbReference type="EMBL" id="KN847521">
    <property type="protein sequence ID" value="KIV95158.1"/>
    <property type="molecule type" value="Genomic_DNA"/>
</dbReference>
<dbReference type="Pfam" id="PF00656">
    <property type="entry name" value="Peptidase_C14"/>
    <property type="match status" value="1"/>
</dbReference>
<sequence>MSNRRKCLLIGINYLGSKHQLQGCIDDVMNMTEFLASRNYPRHPLSMVTMTDSPQTAPTSPYYPSGHNILAAMDWLVSEPGCMLFLHYSGHGGQVPGQRETGFDDTIVPVDFESMGMIDSGTLHRHLVSALAPACTLVILFDCCHSGSAVELPFVYRTDEEGNLNLLDNLRMGANLIREANHLIHGEIRAQPGDAQRLLAGATSFFRGLKHQWNDEQAGEGLQEVDDFQQDWSREGKSVFMFSGCRDEQTSADTFINGRHVGAMSWAFLETMKRDVNWNVSYIQILQNTRWLLQQKYSQVPQLSCGYQFDLNSPFRI</sequence>
<accession>A0A0D2A857</accession>